<evidence type="ECO:0000313" key="4">
    <source>
        <dbReference type="Proteomes" id="UP000611945"/>
    </source>
</evidence>
<feature type="coiled-coil region" evidence="1">
    <location>
        <begin position="476"/>
        <end position="540"/>
    </location>
</feature>
<sequence>MSLERLSQQVDDFVAWKRVLIREITRYRGWLETNRLSSPALLARLERALLRLRSDQITLAFVGEFSRGKTELINALFFSHYGQRMLPSQAGRTTMCPTELFFDSRAEQGYLRLLPIETRLGELSVAEHKRSSEGWLHLTLDPANPENMAQAFSQVAKVKALPVMQAIELGFHPHQLEPAEAERHVLVPAWRHALVNLDHPLLRNGLRVLDTPGLNALGCEPELTLSMLPNAEAVLFMLAADSGVTASDMMIWKQHIGQLDEDRPQRLFAVLNKIDVLWDDLDGSAHMSGEVERIRRLTAEQLGLDEHSVLPLSAKQALLAKVRGDVALFERSRLADLETLLCERIVAQKEQLLEGQVVGQILGLLTNSQQLLQQRLDKVLEQHYQLSERKGNNAQVLAGLSARVRVEHDLHHKRLLGLRTNQSLLQRQSELLRAALHVHRLEAHVQQVQHHLKSSWTTLGINRAILAFFSVLDADLDHLEREAAMANKMVAAIYERHNQEDPLHAVEAPSLRLQPYRRELQQLKEQADLFRLQIKTLLTEQRSLTRRFLTTLAQAVVDLHQRMREALEHWNAEALLPLLHYHRDRKQLLEQHLLELRTLSQDSHQAQVRGQILSRYAEQLGSQLSQANDMLRILRRPAPMLSRGKVVTLPSAQQSG</sequence>
<evidence type="ECO:0000256" key="1">
    <source>
        <dbReference type="SAM" id="Coils"/>
    </source>
</evidence>
<keyword evidence="1" id="KW-0175">Coiled coil</keyword>
<protein>
    <submittedName>
        <fullName evidence="3">Dynamin-like GTPase family protein</fullName>
    </submittedName>
</protein>
<dbReference type="SUPFAM" id="SSF52540">
    <property type="entry name" value="P-loop containing nucleoside triphosphate hydrolases"/>
    <property type="match status" value="1"/>
</dbReference>
<accession>A0ABR8TJ03</accession>
<dbReference type="InterPro" id="IPR027417">
    <property type="entry name" value="P-loop_NTPase"/>
</dbReference>
<proteinExistence type="predicted"/>
<dbReference type="InterPro" id="IPR045063">
    <property type="entry name" value="Dynamin_N"/>
</dbReference>
<keyword evidence="4" id="KW-1185">Reference proteome</keyword>
<feature type="domain" description="Dynamin N-terminal" evidence="2">
    <location>
        <begin position="59"/>
        <end position="273"/>
    </location>
</feature>
<dbReference type="InterPro" id="IPR051943">
    <property type="entry name" value="TRAFAC_Dynamin-like_GTPase"/>
</dbReference>
<dbReference type="Proteomes" id="UP000611945">
    <property type="component" value="Unassembled WGS sequence"/>
</dbReference>
<evidence type="ECO:0000259" key="2">
    <source>
        <dbReference type="Pfam" id="PF00350"/>
    </source>
</evidence>
<comment type="caution">
    <text evidence="3">The sequence shown here is derived from an EMBL/GenBank/DDBJ whole genome shotgun (WGS) entry which is preliminary data.</text>
</comment>
<gene>
    <name evidence="3" type="ORF">H9642_00945</name>
</gene>
<dbReference type="PANTHER" id="PTHR43681">
    <property type="entry name" value="TRANSMEMBRANE GTPASE FZO"/>
    <property type="match status" value="1"/>
</dbReference>
<dbReference type="RefSeq" id="WP_251834540.1">
    <property type="nucleotide sequence ID" value="NZ_JACSQG010000001.1"/>
</dbReference>
<organism evidence="3 4">
    <name type="scientific">Serpens gallinarum</name>
    <dbReference type="NCBI Taxonomy" id="2763075"/>
    <lineage>
        <taxon>Bacteria</taxon>
        <taxon>Pseudomonadati</taxon>
        <taxon>Pseudomonadota</taxon>
        <taxon>Gammaproteobacteria</taxon>
        <taxon>Pseudomonadales</taxon>
        <taxon>Pseudomonadaceae</taxon>
        <taxon>Pseudomonas</taxon>
    </lineage>
</organism>
<evidence type="ECO:0000313" key="3">
    <source>
        <dbReference type="EMBL" id="MBD7975751.1"/>
    </source>
</evidence>
<name>A0ABR8TJ03_9PSED</name>
<dbReference type="Pfam" id="PF00350">
    <property type="entry name" value="Dynamin_N"/>
    <property type="match status" value="1"/>
</dbReference>
<dbReference type="Gene3D" id="3.40.50.300">
    <property type="entry name" value="P-loop containing nucleotide triphosphate hydrolases"/>
    <property type="match status" value="1"/>
</dbReference>
<reference evidence="3 4" key="1">
    <citation type="submission" date="2020-08" db="EMBL/GenBank/DDBJ databases">
        <title>A Genomic Blueprint of the Chicken Gut Microbiome.</title>
        <authorList>
            <person name="Gilroy R."/>
            <person name="Ravi A."/>
            <person name="Getino M."/>
            <person name="Pursley I."/>
            <person name="Horton D.L."/>
            <person name="Alikhan N.-F."/>
            <person name="Baker D."/>
            <person name="Gharbi K."/>
            <person name="Hall N."/>
            <person name="Watson M."/>
            <person name="Adriaenssens E.M."/>
            <person name="Foster-Nyarko E."/>
            <person name="Jarju S."/>
            <person name="Secka A."/>
            <person name="Antonio M."/>
            <person name="Oren A."/>
            <person name="Chaudhuri R."/>
            <person name="La Ragione R.M."/>
            <person name="Hildebrand F."/>
            <person name="Pallen M.J."/>
        </authorList>
    </citation>
    <scope>NUCLEOTIDE SEQUENCE [LARGE SCALE GENOMIC DNA]</scope>
    <source>
        <strain evidence="3 4">Sa2CUA2</strain>
    </source>
</reference>
<dbReference type="PANTHER" id="PTHR43681:SF1">
    <property type="entry name" value="SARCALUMENIN"/>
    <property type="match status" value="1"/>
</dbReference>
<dbReference type="EMBL" id="JACSQG010000001">
    <property type="protein sequence ID" value="MBD7975751.1"/>
    <property type="molecule type" value="Genomic_DNA"/>
</dbReference>